<dbReference type="Proteomes" id="UP001519924">
    <property type="component" value="Unassembled WGS sequence"/>
</dbReference>
<dbReference type="RefSeq" id="WP_220117302.1">
    <property type="nucleotide sequence ID" value="NZ_JAHZUY010000017.1"/>
</dbReference>
<organism evidence="2 3">
    <name type="scientific">Caldovatus aquaticus</name>
    <dbReference type="NCBI Taxonomy" id="2865671"/>
    <lineage>
        <taxon>Bacteria</taxon>
        <taxon>Pseudomonadati</taxon>
        <taxon>Pseudomonadota</taxon>
        <taxon>Alphaproteobacteria</taxon>
        <taxon>Acetobacterales</taxon>
        <taxon>Roseomonadaceae</taxon>
        <taxon>Caldovatus</taxon>
    </lineage>
</organism>
<evidence type="ECO:0000256" key="1">
    <source>
        <dbReference type="SAM" id="SignalP"/>
    </source>
</evidence>
<keyword evidence="1" id="KW-0732">Signal</keyword>
<dbReference type="Gene3D" id="1.20.1270.180">
    <property type="match status" value="1"/>
</dbReference>
<protein>
    <submittedName>
        <fullName evidence="2">Lysozyme inhibitor LprI family protein</fullName>
    </submittedName>
</protein>
<feature type="chain" id="PRO_5045954509" evidence="1">
    <location>
        <begin position="26"/>
        <end position="328"/>
    </location>
</feature>
<name>A0ABS7F428_9PROT</name>
<gene>
    <name evidence="2" type="ORF">K1J50_08605</name>
</gene>
<sequence>MAKLLGVLLAGGALAVAGAAAPARAASFDCARARSPAERLVCADPALSSLDERLAAAYRAALAAVPWQRRLRGDQAAWLRATRDRAAGDPATLAAAYRARIAALEAETRRAADPALTALSESQIAGSCVPLPPAAEEEAAPPPCAVRESGPLGTLDGRRLHYAIYGYPDPDSPDRETLAKVATVVFAETAPGRFAARYADGPDDVRCGAPRLLRAQRGPLLHIPCSRDGTGMFNAESVLAPGEGGRWRLLDTGSWTRDLGRRLPRGYGAWKGIYPDYEALAAVTPLWRDGDANCCPTGGRAEIRLGWEGDRLVLRDLRLRLGAQEVPR</sequence>
<accession>A0ABS7F428</accession>
<dbReference type="EMBL" id="JAHZUY010000017">
    <property type="protein sequence ID" value="MBW8269545.1"/>
    <property type="molecule type" value="Genomic_DNA"/>
</dbReference>
<dbReference type="InterPro" id="IPR052755">
    <property type="entry name" value="Lysozyme_Inhibitor_LprI"/>
</dbReference>
<dbReference type="PANTHER" id="PTHR37549">
    <property type="entry name" value="LIPOPROTEIN LPRI"/>
    <property type="match status" value="1"/>
</dbReference>
<proteinExistence type="predicted"/>
<dbReference type="PANTHER" id="PTHR37549:SF1">
    <property type="entry name" value="LIPOPROTEIN LPRI"/>
    <property type="match status" value="1"/>
</dbReference>
<keyword evidence="3" id="KW-1185">Reference proteome</keyword>
<evidence type="ECO:0000313" key="3">
    <source>
        <dbReference type="Proteomes" id="UP001519924"/>
    </source>
</evidence>
<comment type="caution">
    <text evidence="2">The sequence shown here is derived from an EMBL/GenBank/DDBJ whole genome shotgun (WGS) entry which is preliminary data.</text>
</comment>
<evidence type="ECO:0000313" key="2">
    <source>
        <dbReference type="EMBL" id="MBW8269545.1"/>
    </source>
</evidence>
<feature type="signal peptide" evidence="1">
    <location>
        <begin position="1"/>
        <end position="25"/>
    </location>
</feature>
<reference evidence="2 3" key="1">
    <citation type="submission" date="2021-08" db="EMBL/GenBank/DDBJ databases">
        <title>Caldovatus sediminis gen. nov., sp. nov., a moderately thermophilic bacterium isolated from a hot spring.</title>
        <authorList>
            <person name="Hu C.-J."/>
            <person name="Li W.-J."/>
            <person name="Xian W.-D."/>
        </authorList>
    </citation>
    <scope>NUCLEOTIDE SEQUENCE [LARGE SCALE GENOMIC DNA]</scope>
    <source>
        <strain evidence="2 3">SYSU G05006</strain>
    </source>
</reference>